<dbReference type="AlphaFoldDB" id="I5BRN6"/>
<sequence length="101" mass="11557">MLRQDDDITDAECASILERINRIGAKAHIADLSLRILTWIDKCPDRRARDLADEIGMDTRKLKTYVRKLKEMGLTESRQIGYRLSARGQRVLDVARKNSAS</sequence>
<accession>I5BRN6</accession>
<evidence type="ECO:0000313" key="1">
    <source>
        <dbReference type="EMBL" id="EIM72238.1"/>
    </source>
</evidence>
<name>I5BRN6_9HYPH</name>
<dbReference type="PATRIC" id="fig|1189611.3.peg.4164"/>
<comment type="caution">
    <text evidence="1">The sequence shown here is derived from an EMBL/GenBank/DDBJ whole genome shotgun (WGS) entry which is preliminary data.</text>
</comment>
<dbReference type="InterPro" id="IPR036388">
    <property type="entry name" value="WH-like_DNA-bd_sf"/>
</dbReference>
<dbReference type="Pfam" id="PF13412">
    <property type="entry name" value="HTH_24"/>
    <property type="match status" value="1"/>
</dbReference>
<evidence type="ECO:0008006" key="3">
    <source>
        <dbReference type="Google" id="ProtNLM"/>
    </source>
</evidence>
<dbReference type="EMBL" id="AJXZ01000057">
    <property type="protein sequence ID" value="EIM72238.1"/>
    <property type="molecule type" value="Genomic_DNA"/>
</dbReference>
<dbReference type="SUPFAM" id="SSF46785">
    <property type="entry name" value="Winged helix' DNA-binding domain"/>
    <property type="match status" value="1"/>
</dbReference>
<organism evidence="1 2">
    <name type="scientific">Nitratireductor aquibiodomus RA22</name>
    <dbReference type="NCBI Taxonomy" id="1189611"/>
    <lineage>
        <taxon>Bacteria</taxon>
        <taxon>Pseudomonadati</taxon>
        <taxon>Pseudomonadota</taxon>
        <taxon>Alphaproteobacteria</taxon>
        <taxon>Hyphomicrobiales</taxon>
        <taxon>Phyllobacteriaceae</taxon>
        <taxon>Nitratireductor</taxon>
    </lineage>
</organism>
<dbReference type="InterPro" id="IPR036390">
    <property type="entry name" value="WH_DNA-bd_sf"/>
</dbReference>
<proteinExistence type="predicted"/>
<reference evidence="1 2" key="1">
    <citation type="journal article" date="2012" name="J. Bacteriol.">
        <title>Genome Sequence of Nitratireductor aquibiodomus Strain RA22.</title>
        <authorList>
            <person name="Singh A."/>
            <person name="Jangir P.K."/>
            <person name="Kumari C."/>
            <person name="Sharma R."/>
        </authorList>
    </citation>
    <scope>NUCLEOTIDE SEQUENCE [LARGE SCALE GENOMIC DNA]</scope>
    <source>
        <strain evidence="1 2">RA22</strain>
    </source>
</reference>
<gene>
    <name evidence="1" type="ORF">A33O_20710</name>
</gene>
<protein>
    <recommendedName>
        <fullName evidence="3">HTH marR-type domain-containing protein</fullName>
    </recommendedName>
</protein>
<dbReference type="Gene3D" id="1.10.10.10">
    <property type="entry name" value="Winged helix-like DNA-binding domain superfamily/Winged helix DNA-binding domain"/>
    <property type="match status" value="1"/>
</dbReference>
<evidence type="ECO:0000313" key="2">
    <source>
        <dbReference type="Proteomes" id="UP000004622"/>
    </source>
</evidence>
<dbReference type="Proteomes" id="UP000004622">
    <property type="component" value="Unassembled WGS sequence"/>
</dbReference>